<dbReference type="InterPro" id="IPR009057">
    <property type="entry name" value="Homeodomain-like_sf"/>
</dbReference>
<feature type="domain" description="HTH araC/xylS-type" evidence="4">
    <location>
        <begin position="227"/>
        <end position="327"/>
    </location>
</feature>
<proteinExistence type="predicted"/>
<sequence>MDRSQGLYSEIAHHRSSNRTVFRGHLFSSRNALQLADHPNAEARVSRFGLERLTVANVRSTGHDVAVSEVSHTTVIVPLSGRLISSASSAEVQAHTGGILVFPPNRRQTRVVPDGASPFDAITILVPQSEIREALLRVDASPRDLNRLNDVPVWLDGEALPEVRGLRSLATLLHGEICRGGPAIQSQGTRRAWARLLVDKLSEVLEQAMGAQTQASVDVSASNMHVDRALCYIRAHLDSIASVADVSDACGVSSRTLELAFRQAIGITPHQAITEIRLDAARRRLIDPESEQSVTEIAMSCGILHLGRFSRNYRLRFGELPSATRNGHARGVGHEVDELIE</sequence>
<evidence type="ECO:0000259" key="4">
    <source>
        <dbReference type="PROSITE" id="PS01124"/>
    </source>
</evidence>
<dbReference type="EMBL" id="JAELVR010000015">
    <property type="protein sequence ID" value="MBJ6373552.1"/>
    <property type="molecule type" value="Genomic_DNA"/>
</dbReference>
<dbReference type="Pfam" id="PF12833">
    <property type="entry name" value="HTH_18"/>
    <property type="match status" value="1"/>
</dbReference>
<keyword evidence="6" id="KW-1185">Reference proteome</keyword>
<dbReference type="RefSeq" id="WP_199026426.1">
    <property type="nucleotide sequence ID" value="NZ_JAELVR010000015.1"/>
</dbReference>
<dbReference type="Gene3D" id="1.10.10.60">
    <property type="entry name" value="Homeodomain-like"/>
    <property type="match status" value="1"/>
</dbReference>
<dbReference type="PROSITE" id="PS01124">
    <property type="entry name" value="HTH_ARAC_FAMILY_2"/>
    <property type="match status" value="1"/>
</dbReference>
<keyword evidence="1" id="KW-0805">Transcription regulation</keyword>
<name>A0A8J7J9W4_9RHOB</name>
<comment type="caution">
    <text evidence="5">The sequence shown here is derived from an EMBL/GenBank/DDBJ whole genome shotgun (WGS) entry which is preliminary data.</text>
</comment>
<keyword evidence="3" id="KW-0804">Transcription</keyword>
<dbReference type="InterPro" id="IPR018060">
    <property type="entry name" value="HTH_AraC"/>
</dbReference>
<dbReference type="SMART" id="SM00342">
    <property type="entry name" value="HTH_ARAC"/>
    <property type="match status" value="1"/>
</dbReference>
<evidence type="ECO:0000256" key="3">
    <source>
        <dbReference type="ARBA" id="ARBA00023163"/>
    </source>
</evidence>
<dbReference type="SUPFAM" id="SSF46689">
    <property type="entry name" value="Homeodomain-like"/>
    <property type="match status" value="2"/>
</dbReference>
<reference evidence="5" key="1">
    <citation type="submission" date="2020-12" db="EMBL/GenBank/DDBJ databases">
        <title>Sedimentitalea sp. nov., isolated from sand in Incheon.</title>
        <authorList>
            <person name="Kim W."/>
        </authorList>
    </citation>
    <scope>NUCLEOTIDE SEQUENCE</scope>
    <source>
        <strain evidence="5">CAU 1593</strain>
    </source>
</reference>
<dbReference type="PROSITE" id="PS00041">
    <property type="entry name" value="HTH_ARAC_FAMILY_1"/>
    <property type="match status" value="1"/>
</dbReference>
<dbReference type="GO" id="GO:0043565">
    <property type="term" value="F:sequence-specific DNA binding"/>
    <property type="evidence" value="ECO:0007669"/>
    <property type="project" value="InterPro"/>
</dbReference>
<protein>
    <submittedName>
        <fullName evidence="5">Helix-turn-helix transcriptional regulator</fullName>
    </submittedName>
</protein>
<gene>
    <name evidence="5" type="ORF">JF290_18670</name>
</gene>
<dbReference type="InterPro" id="IPR050204">
    <property type="entry name" value="AraC_XylS_family_regulators"/>
</dbReference>
<organism evidence="5 6">
    <name type="scientific">Sedimentitalea arenosa</name>
    <dbReference type="NCBI Taxonomy" id="2798803"/>
    <lineage>
        <taxon>Bacteria</taxon>
        <taxon>Pseudomonadati</taxon>
        <taxon>Pseudomonadota</taxon>
        <taxon>Alphaproteobacteria</taxon>
        <taxon>Rhodobacterales</taxon>
        <taxon>Paracoccaceae</taxon>
        <taxon>Sedimentitalea</taxon>
    </lineage>
</organism>
<dbReference type="PANTHER" id="PTHR46796:SF6">
    <property type="entry name" value="ARAC SUBFAMILY"/>
    <property type="match status" value="1"/>
</dbReference>
<keyword evidence="2" id="KW-0238">DNA-binding</keyword>
<evidence type="ECO:0000313" key="6">
    <source>
        <dbReference type="Proteomes" id="UP000619079"/>
    </source>
</evidence>
<dbReference type="PANTHER" id="PTHR46796">
    <property type="entry name" value="HTH-TYPE TRANSCRIPTIONAL ACTIVATOR RHAS-RELATED"/>
    <property type="match status" value="1"/>
</dbReference>
<dbReference type="AlphaFoldDB" id="A0A8J7J9W4"/>
<dbReference type="InterPro" id="IPR018062">
    <property type="entry name" value="HTH_AraC-typ_CS"/>
</dbReference>
<evidence type="ECO:0000313" key="5">
    <source>
        <dbReference type="EMBL" id="MBJ6373552.1"/>
    </source>
</evidence>
<dbReference type="Proteomes" id="UP000619079">
    <property type="component" value="Unassembled WGS sequence"/>
</dbReference>
<accession>A0A8J7J9W4</accession>
<evidence type="ECO:0000256" key="2">
    <source>
        <dbReference type="ARBA" id="ARBA00023125"/>
    </source>
</evidence>
<evidence type="ECO:0000256" key="1">
    <source>
        <dbReference type="ARBA" id="ARBA00023015"/>
    </source>
</evidence>
<dbReference type="GO" id="GO:0003700">
    <property type="term" value="F:DNA-binding transcription factor activity"/>
    <property type="evidence" value="ECO:0007669"/>
    <property type="project" value="InterPro"/>
</dbReference>